<dbReference type="Gene3D" id="3.30.1180.20">
    <property type="entry name" value="Dihydroxyacetone kinase, domain 2"/>
    <property type="match status" value="1"/>
</dbReference>
<dbReference type="PATRIC" id="fig|1698271.3.peg.1501"/>
<evidence type="ECO:0000256" key="3">
    <source>
        <dbReference type="ARBA" id="ARBA00022777"/>
    </source>
</evidence>
<gene>
    <name evidence="6" type="ORF">AKJ41_05275</name>
</gene>
<evidence type="ECO:0000256" key="1">
    <source>
        <dbReference type="ARBA" id="ARBA00022679"/>
    </source>
</evidence>
<keyword evidence="3 6" id="KW-0418">Kinase</keyword>
<protein>
    <submittedName>
        <fullName evidence="6">Dihydroxyacetone kinase</fullName>
    </submittedName>
</protein>
<feature type="domain" description="DhaK" evidence="5">
    <location>
        <begin position="7"/>
        <end position="329"/>
    </location>
</feature>
<dbReference type="EMBL" id="LHXV01000082">
    <property type="protein sequence ID" value="KXA99547.1"/>
    <property type="molecule type" value="Genomic_DNA"/>
</dbReference>
<keyword evidence="7" id="KW-1185">Reference proteome</keyword>
<dbReference type="GO" id="GO:0005829">
    <property type="term" value="C:cytosol"/>
    <property type="evidence" value="ECO:0007669"/>
    <property type="project" value="TreeGrafter"/>
</dbReference>
<evidence type="ECO:0000313" key="6">
    <source>
        <dbReference type="EMBL" id="KXA99547.1"/>
    </source>
</evidence>
<dbReference type="SUPFAM" id="SSF82549">
    <property type="entry name" value="DAK1/DegV-like"/>
    <property type="match status" value="1"/>
</dbReference>
<dbReference type="InterPro" id="IPR004006">
    <property type="entry name" value="DhaK_dom"/>
</dbReference>
<sequence length="334" mass="36211">MKKLINEMDKVVDECVEGFLKANKNQVKRVGNVNAIARKEAPKQGKVGIVIGGGAGHEPLFLEFIGGGMADAVAHGDIFAAPSPNVILEATRAAAGGEGVLYIYGNYEGDVMNFDMAAEMAKNEGIENETVRVWDDVASASPDEIEERRGISGDLFIIKIAGAKAETGADLEDVKSTVEKARDNTRSIGIALTSATLPNTGEKTFELGEDEMEVGMGVHGEPGVERIKIKSAEETVRTMADKVLEDLPFRSGDEVVTLVNSYGATTRLELQIVYDEFSSILEERKIDVYDAEIGAYCTTQDMAGCSITLMKLDRELKKLYNTDANSPGYKHFQE</sequence>
<dbReference type="GO" id="GO:0004371">
    <property type="term" value="F:glycerone kinase activity"/>
    <property type="evidence" value="ECO:0007669"/>
    <property type="project" value="InterPro"/>
</dbReference>
<dbReference type="FunFam" id="3.40.50.10440:FF:000001">
    <property type="entry name" value="Dihydroxyacetone kinase, DhaK subunit"/>
    <property type="match status" value="1"/>
</dbReference>
<organism evidence="6 7">
    <name type="scientific">candidate division MSBL1 archaeon SCGC-AAA259O05</name>
    <dbReference type="NCBI Taxonomy" id="1698271"/>
    <lineage>
        <taxon>Archaea</taxon>
        <taxon>Methanobacteriati</taxon>
        <taxon>Methanobacteriota</taxon>
        <taxon>candidate division MSBL1</taxon>
    </lineage>
</organism>
<dbReference type="Gene3D" id="3.40.50.10440">
    <property type="entry name" value="Dihydroxyacetone kinase, domain 1"/>
    <property type="match status" value="1"/>
</dbReference>
<dbReference type="InterPro" id="IPR050861">
    <property type="entry name" value="Dihydroxyacetone_Kinase"/>
</dbReference>
<keyword evidence="2" id="KW-0547">Nucleotide-binding</keyword>
<proteinExistence type="predicted"/>
<evidence type="ECO:0000256" key="4">
    <source>
        <dbReference type="ARBA" id="ARBA00022840"/>
    </source>
</evidence>
<accession>A0A133UZE9</accession>
<evidence type="ECO:0000259" key="5">
    <source>
        <dbReference type="PROSITE" id="PS51481"/>
    </source>
</evidence>
<evidence type="ECO:0000313" key="7">
    <source>
        <dbReference type="Proteomes" id="UP000070344"/>
    </source>
</evidence>
<dbReference type="GO" id="GO:0019563">
    <property type="term" value="P:glycerol catabolic process"/>
    <property type="evidence" value="ECO:0007669"/>
    <property type="project" value="TreeGrafter"/>
</dbReference>
<dbReference type="PANTHER" id="PTHR28629">
    <property type="entry name" value="TRIOKINASE/FMN CYCLASE"/>
    <property type="match status" value="1"/>
</dbReference>
<comment type="caution">
    <text evidence="6">The sequence shown here is derived from an EMBL/GenBank/DDBJ whole genome shotgun (WGS) entry which is preliminary data.</text>
</comment>
<dbReference type="FunFam" id="3.30.1180.20:FF:000001">
    <property type="entry name" value="Dihydroxyacetone kinase 1"/>
    <property type="match status" value="1"/>
</dbReference>
<dbReference type="Pfam" id="PF02733">
    <property type="entry name" value="Dak1"/>
    <property type="match status" value="1"/>
</dbReference>
<dbReference type="Proteomes" id="UP000070344">
    <property type="component" value="Unassembled WGS sequence"/>
</dbReference>
<dbReference type="PROSITE" id="PS51481">
    <property type="entry name" value="DHAK"/>
    <property type="match status" value="1"/>
</dbReference>
<dbReference type="GO" id="GO:0005524">
    <property type="term" value="F:ATP binding"/>
    <property type="evidence" value="ECO:0007669"/>
    <property type="project" value="UniProtKB-KW"/>
</dbReference>
<keyword evidence="4" id="KW-0067">ATP-binding</keyword>
<dbReference type="PANTHER" id="PTHR28629:SF4">
    <property type="entry name" value="TRIOKINASE_FMN CYCLASE"/>
    <property type="match status" value="1"/>
</dbReference>
<name>A0A133UZE9_9EURY</name>
<reference evidence="6 7" key="1">
    <citation type="journal article" date="2016" name="Sci. Rep.">
        <title>Metabolic traits of an uncultured archaeal lineage -MSBL1- from brine pools of the Red Sea.</title>
        <authorList>
            <person name="Mwirichia R."/>
            <person name="Alam I."/>
            <person name="Rashid M."/>
            <person name="Vinu M."/>
            <person name="Ba-Alawi W."/>
            <person name="Anthony Kamau A."/>
            <person name="Kamanda Ngugi D."/>
            <person name="Goker M."/>
            <person name="Klenk H.P."/>
            <person name="Bajic V."/>
            <person name="Stingl U."/>
        </authorList>
    </citation>
    <scope>NUCLEOTIDE SEQUENCE [LARGE SCALE GENOMIC DNA]</scope>
    <source>
        <strain evidence="6">SCGC-AAA259O05</strain>
    </source>
</reference>
<keyword evidence="1" id="KW-0808">Transferase</keyword>
<evidence type="ECO:0000256" key="2">
    <source>
        <dbReference type="ARBA" id="ARBA00022741"/>
    </source>
</evidence>
<dbReference type="AlphaFoldDB" id="A0A133UZE9"/>